<feature type="compositionally biased region" description="Low complexity" evidence="7">
    <location>
        <begin position="379"/>
        <end position="391"/>
    </location>
</feature>
<feature type="domain" description="CSC1/OSCA1-like N-terminal transmembrane" evidence="10">
    <location>
        <begin position="16"/>
        <end position="191"/>
    </location>
</feature>
<keyword evidence="13" id="KW-1185">Reference proteome</keyword>
<feature type="transmembrane region" description="Helical" evidence="8">
    <location>
        <begin position="16"/>
        <end position="37"/>
    </location>
</feature>
<feature type="region of interest" description="Disordered" evidence="7">
    <location>
        <begin position="1591"/>
        <end position="1610"/>
    </location>
</feature>
<dbReference type="PANTHER" id="PTHR13018:SF139">
    <property type="entry name" value="PHOSPHATE METABOLISM PROTEIN 7"/>
    <property type="match status" value="1"/>
</dbReference>
<dbReference type="Pfam" id="PF14703">
    <property type="entry name" value="PHM7_cyt"/>
    <property type="match status" value="1"/>
</dbReference>
<accession>A0A5N5QCZ1</accession>
<feature type="transmembrane region" description="Helical" evidence="8">
    <location>
        <begin position="943"/>
        <end position="965"/>
    </location>
</feature>
<keyword evidence="3" id="KW-0813">Transport</keyword>
<dbReference type="OrthoDB" id="1689567at2759"/>
<evidence type="ECO:0000256" key="8">
    <source>
        <dbReference type="SAM" id="Phobius"/>
    </source>
</evidence>
<feature type="compositionally biased region" description="Basic and acidic residues" evidence="7">
    <location>
        <begin position="392"/>
        <end position="406"/>
    </location>
</feature>
<feature type="transmembrane region" description="Helical" evidence="8">
    <location>
        <begin position="1033"/>
        <end position="1056"/>
    </location>
</feature>
<dbReference type="InterPro" id="IPR045122">
    <property type="entry name" value="Csc1-like"/>
</dbReference>
<feature type="compositionally biased region" description="Low complexity" evidence="7">
    <location>
        <begin position="579"/>
        <end position="590"/>
    </location>
</feature>
<dbReference type="Pfam" id="PF02714">
    <property type="entry name" value="RSN1_7TM"/>
    <property type="match status" value="1"/>
</dbReference>
<dbReference type="InterPro" id="IPR032880">
    <property type="entry name" value="CSC1/OSCA1-like_N"/>
</dbReference>
<evidence type="ECO:0000256" key="6">
    <source>
        <dbReference type="ARBA" id="ARBA00023136"/>
    </source>
</evidence>
<dbReference type="PANTHER" id="PTHR13018">
    <property type="entry name" value="PROBABLE MEMBRANE PROTEIN DUF221-RELATED"/>
    <property type="match status" value="1"/>
</dbReference>
<evidence type="ECO:0000256" key="2">
    <source>
        <dbReference type="ARBA" id="ARBA00007779"/>
    </source>
</evidence>
<feature type="compositionally biased region" description="Low complexity" evidence="7">
    <location>
        <begin position="471"/>
        <end position="488"/>
    </location>
</feature>
<feature type="compositionally biased region" description="Polar residues" evidence="7">
    <location>
        <begin position="1510"/>
        <end position="1519"/>
    </location>
</feature>
<feature type="region of interest" description="Disordered" evidence="7">
    <location>
        <begin position="1498"/>
        <end position="1519"/>
    </location>
</feature>
<dbReference type="InterPro" id="IPR027815">
    <property type="entry name" value="CSC1/OSCA1-like_cyt"/>
</dbReference>
<evidence type="ECO:0000256" key="3">
    <source>
        <dbReference type="ARBA" id="ARBA00022448"/>
    </source>
</evidence>
<gene>
    <name evidence="12" type="ORF">CTheo_7240</name>
</gene>
<evidence type="ECO:0000256" key="4">
    <source>
        <dbReference type="ARBA" id="ARBA00022692"/>
    </source>
</evidence>
<reference evidence="12 13" key="1">
    <citation type="journal article" date="2019" name="Fungal Biol. Biotechnol.">
        <title>Draft genome sequence of fastidious pathogen Ceratobasidium theobromae, which causes vascular-streak dieback in Theobroma cacao.</title>
        <authorList>
            <person name="Ali S.S."/>
            <person name="Asman A."/>
            <person name="Shao J."/>
            <person name="Firmansyah A.P."/>
            <person name="Susilo A.W."/>
            <person name="Rosmana A."/>
            <person name="McMahon P."/>
            <person name="Junaid M."/>
            <person name="Guest D."/>
            <person name="Kheng T.Y."/>
            <person name="Meinhardt L.W."/>
            <person name="Bailey B.A."/>
        </authorList>
    </citation>
    <scope>NUCLEOTIDE SEQUENCE [LARGE SCALE GENOMIC DNA]</scope>
    <source>
        <strain evidence="12 13">CT2</strain>
    </source>
</reference>
<evidence type="ECO:0000256" key="7">
    <source>
        <dbReference type="SAM" id="MobiDB-lite"/>
    </source>
</evidence>
<dbReference type="EMBL" id="SSOP01000287">
    <property type="protein sequence ID" value="KAB5589318.1"/>
    <property type="molecule type" value="Genomic_DNA"/>
</dbReference>
<dbReference type="GO" id="GO:0005227">
    <property type="term" value="F:calcium-activated cation channel activity"/>
    <property type="evidence" value="ECO:0007669"/>
    <property type="project" value="InterPro"/>
</dbReference>
<comment type="similarity">
    <text evidence="2">Belongs to the CSC1 (TC 1.A.17) family.</text>
</comment>
<feature type="transmembrane region" description="Helical" evidence="8">
    <location>
        <begin position="992"/>
        <end position="1013"/>
    </location>
</feature>
<feature type="transmembrane region" description="Helical" evidence="8">
    <location>
        <begin position="108"/>
        <end position="132"/>
    </location>
</feature>
<feature type="transmembrane region" description="Helical" evidence="8">
    <location>
        <begin position="1196"/>
        <end position="1215"/>
    </location>
</feature>
<evidence type="ECO:0000313" key="13">
    <source>
        <dbReference type="Proteomes" id="UP000383932"/>
    </source>
</evidence>
<feature type="compositionally biased region" description="Basic and acidic residues" evidence="7">
    <location>
        <begin position="1315"/>
        <end position="1325"/>
    </location>
</feature>
<name>A0A5N5QCZ1_9AGAM</name>
<dbReference type="Pfam" id="PF13967">
    <property type="entry name" value="RSN1_TM"/>
    <property type="match status" value="1"/>
</dbReference>
<evidence type="ECO:0000259" key="11">
    <source>
        <dbReference type="Pfam" id="PF14703"/>
    </source>
</evidence>
<keyword evidence="4 8" id="KW-0812">Transmembrane</keyword>
<comment type="subcellular location">
    <subcellularLocation>
        <location evidence="1">Membrane</location>
        <topology evidence="1">Multi-pass membrane protein</topology>
    </subcellularLocation>
</comment>
<protein>
    <submittedName>
        <fullName evidence="12">Tranport-associated late exocytosis protein</fullName>
    </submittedName>
</protein>
<comment type="caution">
    <text evidence="12">The sequence shown here is derived from an EMBL/GenBank/DDBJ whole genome shotgun (WGS) entry which is preliminary data.</text>
</comment>
<evidence type="ECO:0000259" key="9">
    <source>
        <dbReference type="Pfam" id="PF02714"/>
    </source>
</evidence>
<feature type="compositionally biased region" description="Pro residues" evidence="7">
    <location>
        <begin position="493"/>
        <end position="520"/>
    </location>
</feature>
<sequence>MATIQTRPYSRDYSGLVSQAVIASVVLAFAVTSFELMRRKRRKIPSQTNEPGVLGSVDSWEFGYLYQARCWAKVPAPPLPKWPLAWVRQVLLIREPDLFRIVGTDATVYTRFLVGCLFFVVLHCFTTLPVLLPLHVTHAPPSVSPRSMTRASLSSLTDAGAFGGDHESWRGNLQLLSVHAAVVWWLSLTWIGTLLWICRGAFRLRDAMVQDAKKEREEYLARHAGVPHPHQGWRLRTVMVTDIPSVLRDEGKLSEYFKYYMSKRLHVSPLAPVIAPSPGMLSFAVNRLWRWGKSATAPSTPACGSRPPTPPEKPSIEIEKVVLVRKTTELASLLERREEVLRRLEHAHIKLATKVLLAVKHKMQHPASRRSPMSTPPDSVNASAKVKSRASSADDPKGKGKQHADQAEAEPIPYTLASPRVRENVPKVMVAPATPPDTPARNRITRDMGLVADELGTRETSRESSGTEYFTPITPTRPTILIGTSMRPELPRRPPPPVPVTPPRPPLPHRTPPPLPPRTPQTPRRNSIGLDVSLTTPTYGTPPVTPRTEAAEMGFNVRPGASRGSTAPGSPYGEGLGLGLPSLGKGAKGSPRANRMSVGPSRRESIGPYLERDGEDIEDSDPLGLRARAGNPLVARAGRGSTKPRVTRRPSEKPLMEGEDSGAGSKRRQAREITFEDHDEVLDRNKRLVDAIGPFVYAFGLLERPKGKGKGRARSTEEIQDEETGEPLHPPLPLYKRFSATSGGGWRLSSGSSWLSAFTSSSTAVDPKSRTASQATGSTFVNSPAFGFSAQVLQTHTLSTGPDPIGPENIREAKPGETLWDALHSLPRGDLDAYQPLVNLSTLFRGRTVPAIDFFTTKLALLSALIDESRSGGAGREPPASTAFVTFKDPRDARRAVKELAAHPKNMLACVVTPAPDVRDIDWGRAMKSAYTGEFVKDWVVNLGVWGFTVLWIFPVTLFVGLVSIDNLSRFIPQLAVYLETHHVQKELISSFLPTLLVALLAILIPMLLLLIAKKAHNIITFSKLHDRILTRYYKFLVCNVVIFFCIGVSALQSFLTSFGQQITTVVTLVANLIPVCAPFFVGWLIFQTGIHAGLELGLFGLPLIVYPAMARGATTPRRREFGTRARTFNYYYWLPNHLLVIIITLLFSILNPLILPFSCLYFLVALPVFKHQFVHVYRKVYDGNAENIVIRMLRYSLDGLMLSQVVLMAIMLLLERTIQAGIIGTALVLTAITKLYLTRISRVKFEAADIAEANAACGIASSKTCSPAEEKLPECANQGGDASSLSQVSRITHCVTAWHSPSDAHMYSTIPRARTSDADRRPENPFKPQPPPLPPRPAHHDSPARPAFLAPPPLPERRITRLASWETIRADVPLVVPHVGREPWNDTPDNTATYDNPYYTQKVPEYLWLPKNPLSLLDLNDTVDLHRALTSEADSGDMAESVLFDEEAAIGTFGDDAVIDPFAEITGEENIALSSVIVDRLNHGDVGEDFDFDDGATTSSIFSRRPSGGTISSRRQRSSNAFRSFSAGVRRSGNLFSPISPNRLRSHSIGVGADPALQPNLNVQAQFLPGEHGLAAPTLRRLASCLSLGRRSNPEESPLRSNRPRANTGTSIAVTVREALLREVCEEERTATEERIRQELQESEQLTAPRKWTAWMYSKATSKEDDGPL</sequence>
<feature type="region of interest" description="Disordered" evidence="7">
    <location>
        <begin position="706"/>
        <end position="734"/>
    </location>
</feature>
<feature type="region of interest" description="Disordered" evidence="7">
    <location>
        <begin position="456"/>
        <end position="671"/>
    </location>
</feature>
<feature type="domain" description="CSC1/OSCA1-like cytosolic" evidence="11">
    <location>
        <begin position="833"/>
        <end position="923"/>
    </location>
</feature>
<evidence type="ECO:0000256" key="5">
    <source>
        <dbReference type="ARBA" id="ARBA00022989"/>
    </source>
</evidence>
<feature type="transmembrane region" description="Helical" evidence="8">
    <location>
        <begin position="1063"/>
        <end position="1087"/>
    </location>
</feature>
<feature type="compositionally biased region" description="Pro residues" evidence="7">
    <location>
        <begin position="1326"/>
        <end position="1337"/>
    </location>
</feature>
<feature type="transmembrane region" description="Helical" evidence="8">
    <location>
        <begin position="1154"/>
        <end position="1170"/>
    </location>
</feature>
<feature type="compositionally biased region" description="Low complexity" evidence="7">
    <location>
        <begin position="535"/>
        <end position="548"/>
    </location>
</feature>
<evidence type="ECO:0000313" key="12">
    <source>
        <dbReference type="EMBL" id="KAB5589318.1"/>
    </source>
</evidence>
<evidence type="ECO:0000256" key="1">
    <source>
        <dbReference type="ARBA" id="ARBA00004141"/>
    </source>
</evidence>
<feature type="transmembrane region" description="Helical" evidence="8">
    <location>
        <begin position="176"/>
        <end position="198"/>
    </location>
</feature>
<dbReference type="Proteomes" id="UP000383932">
    <property type="component" value="Unassembled WGS sequence"/>
</dbReference>
<feature type="domain" description="CSC1/OSCA1-like 7TM region" evidence="9">
    <location>
        <begin position="938"/>
        <end position="1211"/>
    </location>
</feature>
<feature type="region of interest" description="Disordered" evidence="7">
    <location>
        <begin position="1315"/>
        <end position="1354"/>
    </location>
</feature>
<keyword evidence="6 8" id="KW-0472">Membrane</keyword>
<organism evidence="12 13">
    <name type="scientific">Ceratobasidium theobromae</name>
    <dbReference type="NCBI Taxonomy" id="1582974"/>
    <lineage>
        <taxon>Eukaryota</taxon>
        <taxon>Fungi</taxon>
        <taxon>Dikarya</taxon>
        <taxon>Basidiomycota</taxon>
        <taxon>Agaricomycotina</taxon>
        <taxon>Agaricomycetes</taxon>
        <taxon>Cantharellales</taxon>
        <taxon>Ceratobasidiaceae</taxon>
        <taxon>Ceratobasidium</taxon>
    </lineage>
</organism>
<dbReference type="InterPro" id="IPR003864">
    <property type="entry name" value="CSC1/OSCA1-like_7TM"/>
</dbReference>
<feature type="transmembrane region" description="Helical" evidence="8">
    <location>
        <begin position="1131"/>
        <end position="1148"/>
    </location>
</feature>
<feature type="region of interest" description="Disordered" evidence="7">
    <location>
        <begin position="361"/>
        <end position="420"/>
    </location>
</feature>
<proteinExistence type="inferred from homology"/>
<evidence type="ECO:0000259" key="10">
    <source>
        <dbReference type="Pfam" id="PF13967"/>
    </source>
</evidence>
<dbReference type="GO" id="GO:0005886">
    <property type="term" value="C:plasma membrane"/>
    <property type="evidence" value="ECO:0007669"/>
    <property type="project" value="TreeGrafter"/>
</dbReference>
<keyword evidence="5 8" id="KW-1133">Transmembrane helix</keyword>